<dbReference type="InterPro" id="IPR001119">
    <property type="entry name" value="SLH_dom"/>
</dbReference>
<dbReference type="PROSITE" id="PS51272">
    <property type="entry name" value="SLH"/>
    <property type="match status" value="1"/>
</dbReference>
<evidence type="ECO:0000259" key="4">
    <source>
        <dbReference type="PROSITE" id="PS51272"/>
    </source>
</evidence>
<dbReference type="SUPFAM" id="SSF58100">
    <property type="entry name" value="Bacterial hemolysins"/>
    <property type="match status" value="1"/>
</dbReference>
<feature type="signal peptide" evidence="3">
    <location>
        <begin position="1"/>
        <end position="22"/>
    </location>
</feature>
<feature type="domain" description="SLH" evidence="4">
    <location>
        <begin position="17"/>
        <end position="80"/>
    </location>
</feature>
<proteinExistence type="predicted"/>
<organism evidence="5">
    <name type="scientific">Fervidobacterium pennivorans</name>
    <dbReference type="NCBI Taxonomy" id="93466"/>
    <lineage>
        <taxon>Bacteria</taxon>
        <taxon>Thermotogati</taxon>
        <taxon>Thermotogota</taxon>
        <taxon>Thermotogae</taxon>
        <taxon>Thermotogales</taxon>
        <taxon>Fervidobacteriaceae</taxon>
        <taxon>Fervidobacterium</taxon>
    </lineage>
</organism>
<dbReference type="PANTHER" id="PTHR43308:SF1">
    <property type="entry name" value="OUTER MEMBRANE PROTEIN ALPHA"/>
    <property type="match status" value="1"/>
</dbReference>
<evidence type="ECO:0000256" key="2">
    <source>
        <dbReference type="SAM" id="Phobius"/>
    </source>
</evidence>
<feature type="transmembrane region" description="Helical" evidence="2">
    <location>
        <begin position="449"/>
        <end position="469"/>
    </location>
</feature>
<name>A0A7V4KBH5_FERPE</name>
<keyword evidence="1" id="KW-0175">Coiled coil</keyword>
<evidence type="ECO:0000256" key="1">
    <source>
        <dbReference type="SAM" id="Coils"/>
    </source>
</evidence>
<feature type="coiled-coil region" evidence="1">
    <location>
        <begin position="341"/>
        <end position="449"/>
    </location>
</feature>
<feature type="chain" id="PRO_5030797844" description="SLH domain-containing protein" evidence="3">
    <location>
        <begin position="23"/>
        <end position="471"/>
    </location>
</feature>
<dbReference type="EMBL" id="DSZZ01000050">
    <property type="protein sequence ID" value="HGU52121.1"/>
    <property type="molecule type" value="Genomic_DNA"/>
</dbReference>
<feature type="coiled-coil region" evidence="1">
    <location>
        <begin position="280"/>
        <end position="307"/>
    </location>
</feature>
<sequence length="471" mass="53024">MKKVLTLLAVLLVLSISMAAFRDIPKGHWAESFVTRLEEAGIATGFPDGTYRGDEAITRYQIAVFLVRTLDYVFQTTDSKLDSLKVKIEGNVASQINALKTVVDNAMVMVKTNSKDIETLQFLVKELQEKLEKGEVETTSLNEELQNLFIALEDAKLVLDLHDQDIIKLYDLVNSIQDKFIYTDEDGNQQEIDLVALKSDIQTISEILNGLAAQLGDVDYLLRKQIADLNKNLTAQISELNSKTDGKVDKEELETIKSRVELLEEYANMIYDLLGTKVSSDEFESALADLDSRLSELETQVLNIQNTLDTGLPAIRDMVYELYNNLTALEERVTTYTDVRVDELIETIEALKDANELMAAKIEQLEEKVDGNYTILNDAIMGIYEELNTNNEKVELLSERVNLLENQVVSLGQVVEEVKADKSEVEEVNEKLEELKVEKSADVKRLEQMAQWGIGLGIVGIIIGIFGWFRP</sequence>
<dbReference type="PANTHER" id="PTHR43308">
    <property type="entry name" value="OUTER MEMBRANE PROTEIN ALPHA-RELATED"/>
    <property type="match status" value="1"/>
</dbReference>
<dbReference type="Gene3D" id="1.20.58.60">
    <property type="match status" value="1"/>
</dbReference>
<keyword evidence="2" id="KW-0812">Transmembrane</keyword>
<evidence type="ECO:0000256" key="3">
    <source>
        <dbReference type="SAM" id="SignalP"/>
    </source>
</evidence>
<dbReference type="Pfam" id="PF00395">
    <property type="entry name" value="SLH"/>
    <property type="match status" value="1"/>
</dbReference>
<feature type="coiled-coil region" evidence="1">
    <location>
        <begin position="117"/>
        <end position="144"/>
    </location>
</feature>
<dbReference type="AlphaFoldDB" id="A0A7V4KBH5"/>
<keyword evidence="3" id="KW-0732">Signal</keyword>
<keyword evidence="2" id="KW-1133">Transmembrane helix</keyword>
<reference evidence="5" key="1">
    <citation type="journal article" date="2020" name="mSystems">
        <title>Genome- and Community-Level Interaction Insights into Carbon Utilization and Element Cycling Functions of Hydrothermarchaeota in Hydrothermal Sediment.</title>
        <authorList>
            <person name="Zhou Z."/>
            <person name="Liu Y."/>
            <person name="Xu W."/>
            <person name="Pan J."/>
            <person name="Luo Z.H."/>
            <person name="Li M."/>
        </authorList>
    </citation>
    <scope>NUCLEOTIDE SEQUENCE [LARGE SCALE GENOMIC DNA]</scope>
    <source>
        <strain evidence="5">SpSt-61</strain>
    </source>
</reference>
<protein>
    <recommendedName>
        <fullName evidence="4">SLH domain-containing protein</fullName>
    </recommendedName>
</protein>
<gene>
    <name evidence="5" type="ORF">ENT78_01090</name>
</gene>
<comment type="caution">
    <text evidence="5">The sequence shown here is derived from an EMBL/GenBank/DDBJ whole genome shotgun (WGS) entry which is preliminary data.</text>
</comment>
<accession>A0A7V4KBH5</accession>
<evidence type="ECO:0000313" key="5">
    <source>
        <dbReference type="EMBL" id="HGU52121.1"/>
    </source>
</evidence>
<dbReference type="InterPro" id="IPR051465">
    <property type="entry name" value="Cell_Envelope_Struct_Comp"/>
</dbReference>
<keyword evidence="2" id="KW-0472">Membrane</keyword>